<dbReference type="AlphaFoldDB" id="A0A0F9AT66"/>
<reference evidence="1" key="1">
    <citation type="journal article" date="2015" name="Nature">
        <title>Complex archaea that bridge the gap between prokaryotes and eukaryotes.</title>
        <authorList>
            <person name="Spang A."/>
            <person name="Saw J.H."/>
            <person name="Jorgensen S.L."/>
            <person name="Zaremba-Niedzwiedzka K."/>
            <person name="Martijn J."/>
            <person name="Lind A.E."/>
            <person name="van Eijk R."/>
            <person name="Schleper C."/>
            <person name="Guy L."/>
            <person name="Ettema T.J."/>
        </authorList>
    </citation>
    <scope>NUCLEOTIDE SEQUENCE</scope>
</reference>
<organism evidence="1">
    <name type="scientific">marine sediment metagenome</name>
    <dbReference type="NCBI Taxonomy" id="412755"/>
    <lineage>
        <taxon>unclassified sequences</taxon>
        <taxon>metagenomes</taxon>
        <taxon>ecological metagenomes</taxon>
    </lineage>
</organism>
<dbReference type="EMBL" id="LAZR01041173">
    <property type="protein sequence ID" value="KKL12655.1"/>
    <property type="molecule type" value="Genomic_DNA"/>
</dbReference>
<protein>
    <submittedName>
        <fullName evidence="1">Uncharacterized protein</fullName>
    </submittedName>
</protein>
<proteinExistence type="predicted"/>
<dbReference type="Gene3D" id="3.20.20.70">
    <property type="entry name" value="Aldolase class I"/>
    <property type="match status" value="1"/>
</dbReference>
<accession>A0A0F9AT66</accession>
<evidence type="ECO:0000313" key="1">
    <source>
        <dbReference type="EMBL" id="KKL12655.1"/>
    </source>
</evidence>
<comment type="caution">
    <text evidence="1">The sequence shown here is derived from an EMBL/GenBank/DDBJ whole genome shotgun (WGS) entry which is preliminary data.</text>
</comment>
<gene>
    <name evidence="1" type="ORF">LCGC14_2533600</name>
</gene>
<dbReference type="Pfam" id="PF05853">
    <property type="entry name" value="BKACE"/>
    <property type="match status" value="1"/>
</dbReference>
<dbReference type="InterPro" id="IPR013785">
    <property type="entry name" value="Aldolase_TIM"/>
</dbReference>
<sequence>LYNTDDIALLRDWQSRGIIHTAPEAKQGSVLFVLGRYSDGQISEPSDLDPFLAALPDASRWMICAFGPQEHACLAAAAQRGGNLRVGFENSLCNSQNIVHETNASSVAALRELLQGNPA</sequence>
<dbReference type="GO" id="GO:0043720">
    <property type="term" value="F:3-keto-5-aminohexanoate cleavage activity"/>
    <property type="evidence" value="ECO:0007669"/>
    <property type="project" value="InterPro"/>
</dbReference>
<feature type="non-terminal residue" evidence="1">
    <location>
        <position position="1"/>
    </location>
</feature>
<dbReference type="InterPro" id="IPR008567">
    <property type="entry name" value="BKACE"/>
</dbReference>
<name>A0A0F9AT66_9ZZZZ</name>